<sequence>MIISAANLAWDVYFSKYKIAHHKIVYEDFFENPDAALSRLISFLGGRPEDFGEGRILSATPLQVQRDAESFEMRERFIADLEHVGESAFETRQGESLRRWNRFFFERGWRLRQMNWTEALDTVASPRLRSE</sequence>
<name>A0A8J3E627_9PROT</name>
<dbReference type="EMBL" id="BMJQ01000009">
    <property type="protein sequence ID" value="GGF26262.1"/>
    <property type="molecule type" value="Genomic_DNA"/>
</dbReference>
<organism evidence="1 2">
    <name type="scientific">Aliidongia dinghuensis</name>
    <dbReference type="NCBI Taxonomy" id="1867774"/>
    <lineage>
        <taxon>Bacteria</taxon>
        <taxon>Pseudomonadati</taxon>
        <taxon>Pseudomonadota</taxon>
        <taxon>Alphaproteobacteria</taxon>
        <taxon>Rhodospirillales</taxon>
        <taxon>Dongiaceae</taxon>
        <taxon>Aliidongia</taxon>
    </lineage>
</organism>
<evidence type="ECO:0000313" key="2">
    <source>
        <dbReference type="Proteomes" id="UP000646365"/>
    </source>
</evidence>
<comment type="caution">
    <text evidence="1">The sequence shown here is derived from an EMBL/GenBank/DDBJ whole genome shotgun (WGS) entry which is preliminary data.</text>
</comment>
<dbReference type="InterPro" id="IPR027417">
    <property type="entry name" value="P-loop_NTPase"/>
</dbReference>
<proteinExistence type="predicted"/>
<dbReference type="AlphaFoldDB" id="A0A8J3E627"/>
<evidence type="ECO:0000313" key="1">
    <source>
        <dbReference type="EMBL" id="GGF26262.1"/>
    </source>
</evidence>
<gene>
    <name evidence="1" type="ORF">GCM10011611_35410</name>
</gene>
<accession>A0A8J3E627</accession>
<reference evidence="1" key="2">
    <citation type="submission" date="2020-09" db="EMBL/GenBank/DDBJ databases">
        <authorList>
            <person name="Sun Q."/>
            <person name="Zhou Y."/>
        </authorList>
    </citation>
    <scope>NUCLEOTIDE SEQUENCE</scope>
    <source>
        <strain evidence="1">CGMCC 1.15725</strain>
    </source>
</reference>
<keyword evidence="2" id="KW-1185">Reference proteome</keyword>
<dbReference type="Gene3D" id="3.40.50.300">
    <property type="entry name" value="P-loop containing nucleotide triphosphate hydrolases"/>
    <property type="match status" value="1"/>
</dbReference>
<protein>
    <recommendedName>
        <fullName evidence="3">Sulfotransferase domain-containing protein</fullName>
    </recommendedName>
</protein>
<evidence type="ECO:0008006" key="3">
    <source>
        <dbReference type="Google" id="ProtNLM"/>
    </source>
</evidence>
<reference evidence="1" key="1">
    <citation type="journal article" date="2014" name="Int. J. Syst. Evol. Microbiol.">
        <title>Complete genome sequence of Corynebacterium casei LMG S-19264T (=DSM 44701T), isolated from a smear-ripened cheese.</title>
        <authorList>
            <consortium name="US DOE Joint Genome Institute (JGI-PGF)"/>
            <person name="Walter F."/>
            <person name="Albersmeier A."/>
            <person name="Kalinowski J."/>
            <person name="Ruckert C."/>
        </authorList>
    </citation>
    <scope>NUCLEOTIDE SEQUENCE</scope>
    <source>
        <strain evidence="1">CGMCC 1.15725</strain>
    </source>
</reference>
<dbReference type="Proteomes" id="UP000646365">
    <property type="component" value="Unassembled WGS sequence"/>
</dbReference>